<dbReference type="EMBL" id="VWNA01000001">
    <property type="protein sequence ID" value="MQT13938.1"/>
    <property type="molecule type" value="Genomic_DNA"/>
</dbReference>
<reference evidence="2 3" key="1">
    <citation type="submission" date="2019-09" db="EMBL/GenBank/DDBJ databases">
        <title>Segnochrobactrum spirostomi gen. nov., sp. nov., isolated from the ciliate Spirostomum cf. yagiui and description of a novel family, Segnochrobactraceae fam. nov. within the order Rhizobiales of the class Alphaproteobacteria.</title>
        <authorList>
            <person name="Akter S."/>
            <person name="Shazib S.U.A."/>
            <person name="Shin M.K."/>
        </authorList>
    </citation>
    <scope>NUCLEOTIDE SEQUENCE [LARGE SCALE GENOMIC DNA]</scope>
    <source>
        <strain evidence="2 3">Sp-1</strain>
    </source>
</reference>
<dbReference type="Pfam" id="PF07704">
    <property type="entry name" value="PSK_trans_fac"/>
    <property type="match status" value="1"/>
</dbReference>
<organism evidence="2 3">
    <name type="scientific">Segnochrobactrum spirostomi</name>
    <dbReference type="NCBI Taxonomy" id="2608987"/>
    <lineage>
        <taxon>Bacteria</taxon>
        <taxon>Pseudomonadati</taxon>
        <taxon>Pseudomonadota</taxon>
        <taxon>Alphaproteobacteria</taxon>
        <taxon>Hyphomicrobiales</taxon>
        <taxon>Segnochrobactraceae</taxon>
        <taxon>Segnochrobactrum</taxon>
    </lineage>
</organism>
<proteinExistence type="predicted"/>
<name>A0A6A7Y7F3_9HYPH</name>
<dbReference type="InterPro" id="IPR011660">
    <property type="entry name" value="VapB-like"/>
</dbReference>
<protein>
    <submittedName>
        <fullName evidence="2">Uncharacterized protein</fullName>
    </submittedName>
</protein>
<dbReference type="Proteomes" id="UP000332515">
    <property type="component" value="Unassembled WGS sequence"/>
</dbReference>
<accession>A0A6A7Y7F3</accession>
<evidence type="ECO:0000313" key="2">
    <source>
        <dbReference type="EMBL" id="MQT13938.1"/>
    </source>
</evidence>
<evidence type="ECO:0000313" key="3">
    <source>
        <dbReference type="Proteomes" id="UP000332515"/>
    </source>
</evidence>
<evidence type="ECO:0000256" key="1">
    <source>
        <dbReference type="SAM" id="MobiDB-lite"/>
    </source>
</evidence>
<feature type="region of interest" description="Disordered" evidence="1">
    <location>
        <begin position="85"/>
        <end position="106"/>
    </location>
</feature>
<keyword evidence="3" id="KW-1185">Reference proteome</keyword>
<dbReference type="AlphaFoldDB" id="A0A6A7Y7F3"/>
<comment type="caution">
    <text evidence="2">The sequence shown here is derived from an EMBL/GenBank/DDBJ whole genome shotgun (WGS) entry which is preliminary data.</text>
</comment>
<gene>
    <name evidence="2" type="ORF">F0357_15080</name>
</gene>
<sequence length="106" mass="11182">MGCDIPRQSAVIVGRERNVTVILDTDTETDARRLARLRGETVEQAVRAALRAELARVSGGSAVPLPRAERIAKIKTTMEMIASLPPFPGGGGDPAASLYGEDGLPV</sequence>